<protein>
    <submittedName>
        <fullName evidence="2">Uncharacterized protein</fullName>
    </submittedName>
</protein>
<dbReference type="Proteomes" id="UP001620626">
    <property type="component" value="Unassembled WGS sequence"/>
</dbReference>
<organism evidence="2 3">
    <name type="scientific">Heterodera trifolii</name>
    <dbReference type="NCBI Taxonomy" id="157864"/>
    <lineage>
        <taxon>Eukaryota</taxon>
        <taxon>Metazoa</taxon>
        <taxon>Ecdysozoa</taxon>
        <taxon>Nematoda</taxon>
        <taxon>Chromadorea</taxon>
        <taxon>Rhabditida</taxon>
        <taxon>Tylenchina</taxon>
        <taxon>Tylenchomorpha</taxon>
        <taxon>Tylenchoidea</taxon>
        <taxon>Heteroderidae</taxon>
        <taxon>Heteroderinae</taxon>
        <taxon>Heterodera</taxon>
    </lineage>
</organism>
<keyword evidence="3" id="KW-1185">Reference proteome</keyword>
<proteinExistence type="predicted"/>
<feature type="compositionally biased region" description="Low complexity" evidence="1">
    <location>
        <begin position="51"/>
        <end position="62"/>
    </location>
</feature>
<feature type="region of interest" description="Disordered" evidence="1">
    <location>
        <begin position="1"/>
        <end position="67"/>
    </location>
</feature>
<sequence length="128" mass="14250">MAMDVEQKKPKPNAETTAKTDASNFFGPISAATMGISSDQFKPTDERKTTTTKTQQKNQQQKEGVASEFASAISGATMGMGNEQRQHQPPTQKEKGQYGPRNFGLSFLRAFRLQQHNMDISQKKPKKK</sequence>
<evidence type="ECO:0000256" key="1">
    <source>
        <dbReference type="SAM" id="MobiDB-lite"/>
    </source>
</evidence>
<comment type="caution">
    <text evidence="2">The sequence shown here is derived from an EMBL/GenBank/DDBJ whole genome shotgun (WGS) entry which is preliminary data.</text>
</comment>
<dbReference type="EMBL" id="JBICBT010000998">
    <property type="protein sequence ID" value="KAL3088720.1"/>
    <property type="molecule type" value="Genomic_DNA"/>
</dbReference>
<evidence type="ECO:0000313" key="3">
    <source>
        <dbReference type="Proteomes" id="UP001620626"/>
    </source>
</evidence>
<feature type="compositionally biased region" description="Polar residues" evidence="1">
    <location>
        <begin position="14"/>
        <end position="23"/>
    </location>
</feature>
<accession>A0ABD2JDS5</accession>
<reference evidence="2 3" key="1">
    <citation type="submission" date="2024-10" db="EMBL/GenBank/DDBJ databases">
        <authorList>
            <person name="Kim D."/>
        </authorList>
    </citation>
    <scope>NUCLEOTIDE SEQUENCE [LARGE SCALE GENOMIC DNA]</scope>
    <source>
        <strain evidence="2">BH-2024</strain>
    </source>
</reference>
<feature type="region of interest" description="Disordered" evidence="1">
    <location>
        <begin position="79"/>
        <end position="102"/>
    </location>
</feature>
<gene>
    <name evidence="2" type="ORF">niasHT_023338</name>
</gene>
<name>A0ABD2JDS5_9BILA</name>
<evidence type="ECO:0000313" key="2">
    <source>
        <dbReference type="EMBL" id="KAL3088720.1"/>
    </source>
</evidence>
<dbReference type="AlphaFoldDB" id="A0ABD2JDS5"/>